<comment type="similarity">
    <text evidence="1">Belongs to the OPA3 family.</text>
</comment>
<sequence>MSLTIKIGSLLVRTLAKPIANGIKRGARNHEPFRRKCVAFAQALHRLDVRWRVGLLQDPAVIDRQIKRELKEAEAKRRASQAPTVKTEAETKADEQALKKEKEEITEKHKPKPPRVRPLAETKAIDMGANFISEAFMFLVAGGIIVWEQWRSRRKASDRRDEVDEKLDELEEKNSQLLEEIRMLKARVAPEGFAKEMALKSTRPEEQASNATAAPAAPVGPPKGTAPAKTDSVSDRNPAASQAHKE</sequence>
<feature type="compositionally biased region" description="Basic and acidic residues" evidence="4">
    <location>
        <begin position="87"/>
        <end position="108"/>
    </location>
</feature>
<name>A0ABR3TC25_9PEZI</name>
<organism evidence="5 6">
    <name type="scientific">Neofusicoccum ribis</name>
    <dbReference type="NCBI Taxonomy" id="45134"/>
    <lineage>
        <taxon>Eukaryota</taxon>
        <taxon>Fungi</taxon>
        <taxon>Dikarya</taxon>
        <taxon>Ascomycota</taxon>
        <taxon>Pezizomycotina</taxon>
        <taxon>Dothideomycetes</taxon>
        <taxon>Dothideomycetes incertae sedis</taxon>
        <taxon>Botryosphaeriales</taxon>
        <taxon>Botryosphaeriaceae</taxon>
        <taxon>Neofusicoccum</taxon>
    </lineage>
</organism>
<dbReference type="Proteomes" id="UP001521116">
    <property type="component" value="Unassembled WGS sequence"/>
</dbReference>
<evidence type="ECO:0000256" key="2">
    <source>
        <dbReference type="ARBA" id="ARBA00023054"/>
    </source>
</evidence>
<feature type="region of interest" description="Disordered" evidence="4">
    <location>
        <begin position="197"/>
        <end position="246"/>
    </location>
</feature>
<proteinExistence type="inferred from homology"/>
<feature type="compositionally biased region" description="Low complexity" evidence="4">
    <location>
        <begin position="211"/>
        <end position="229"/>
    </location>
</feature>
<keyword evidence="2 3" id="KW-0175">Coiled coil</keyword>
<evidence type="ECO:0000313" key="6">
    <source>
        <dbReference type="Proteomes" id="UP001521116"/>
    </source>
</evidence>
<feature type="coiled-coil region" evidence="3">
    <location>
        <begin position="153"/>
        <end position="187"/>
    </location>
</feature>
<feature type="compositionally biased region" description="Basic and acidic residues" evidence="4">
    <location>
        <begin position="197"/>
        <end position="206"/>
    </location>
</feature>
<evidence type="ECO:0000256" key="3">
    <source>
        <dbReference type="SAM" id="Coils"/>
    </source>
</evidence>
<accession>A0ABR3TC25</accession>
<protein>
    <recommendedName>
        <fullName evidence="7">OPA3 domain protein</fullName>
    </recommendedName>
</protein>
<evidence type="ECO:0000256" key="1">
    <source>
        <dbReference type="ARBA" id="ARBA00007584"/>
    </source>
</evidence>
<gene>
    <name evidence="5" type="ORF">SLS56_000740</name>
</gene>
<feature type="region of interest" description="Disordered" evidence="4">
    <location>
        <begin position="73"/>
        <end position="116"/>
    </location>
</feature>
<evidence type="ECO:0000313" key="5">
    <source>
        <dbReference type="EMBL" id="KAL1637084.1"/>
    </source>
</evidence>
<evidence type="ECO:0000256" key="4">
    <source>
        <dbReference type="SAM" id="MobiDB-lite"/>
    </source>
</evidence>
<dbReference type="Pfam" id="PF07047">
    <property type="entry name" value="OPA3"/>
    <property type="match status" value="1"/>
</dbReference>
<evidence type="ECO:0008006" key="7">
    <source>
        <dbReference type="Google" id="ProtNLM"/>
    </source>
</evidence>
<dbReference type="InterPro" id="IPR010754">
    <property type="entry name" value="OPA3-like"/>
</dbReference>
<dbReference type="EMBL" id="JAJVDC020000004">
    <property type="protein sequence ID" value="KAL1637084.1"/>
    <property type="molecule type" value="Genomic_DNA"/>
</dbReference>
<comment type="caution">
    <text evidence="5">The sequence shown here is derived from an EMBL/GenBank/DDBJ whole genome shotgun (WGS) entry which is preliminary data.</text>
</comment>
<keyword evidence="6" id="KW-1185">Reference proteome</keyword>
<dbReference type="PANTHER" id="PTHR12499">
    <property type="entry name" value="OPTIC ATROPHY 3 PROTEIN OPA3"/>
    <property type="match status" value="1"/>
</dbReference>
<reference evidence="5 6" key="1">
    <citation type="submission" date="2024-02" db="EMBL/GenBank/DDBJ databases">
        <title>De novo assembly and annotation of 12 fungi associated with fruit tree decline syndrome in Ontario, Canada.</title>
        <authorList>
            <person name="Sulman M."/>
            <person name="Ellouze W."/>
            <person name="Ilyukhin E."/>
        </authorList>
    </citation>
    <scope>NUCLEOTIDE SEQUENCE [LARGE SCALE GENOMIC DNA]</scope>
    <source>
        <strain evidence="5 6">M1-105</strain>
    </source>
</reference>
<dbReference type="PANTHER" id="PTHR12499:SF0">
    <property type="entry name" value="OPTIC ATROPHY 3 PROTEIN"/>
    <property type="match status" value="1"/>
</dbReference>